<dbReference type="SMART" id="SM00327">
    <property type="entry name" value="VWA"/>
    <property type="match status" value="1"/>
</dbReference>
<dbReference type="Gene3D" id="3.40.50.1820">
    <property type="entry name" value="alpha/beta hydrolase"/>
    <property type="match status" value="1"/>
</dbReference>
<dbReference type="SUPFAM" id="SSF53474">
    <property type="entry name" value="alpha/beta-Hydrolases"/>
    <property type="match status" value="1"/>
</dbReference>
<organism evidence="2 3">
    <name type="scientific">Lachnoanaerobaculum saburreum F0468</name>
    <dbReference type="NCBI Taxonomy" id="1095750"/>
    <lineage>
        <taxon>Bacteria</taxon>
        <taxon>Bacillati</taxon>
        <taxon>Bacillota</taxon>
        <taxon>Clostridia</taxon>
        <taxon>Lachnospirales</taxon>
        <taxon>Lachnospiraceae</taxon>
        <taxon>Lachnoanaerobaculum</taxon>
    </lineage>
</organism>
<dbReference type="GO" id="GO:0008374">
    <property type="term" value="F:O-acyltransferase activity"/>
    <property type="evidence" value="ECO:0007669"/>
    <property type="project" value="InterPro"/>
</dbReference>
<dbReference type="PATRIC" id="fig|1095750.3.peg.1376"/>
<dbReference type="Gene3D" id="3.40.50.410">
    <property type="entry name" value="von Willebrand factor, type A domain"/>
    <property type="match status" value="1"/>
</dbReference>
<accession>I0R882</accession>
<dbReference type="Gene3D" id="2.10.270.10">
    <property type="entry name" value="Cholin Binding"/>
    <property type="match status" value="1"/>
</dbReference>
<dbReference type="Pfam" id="PF00092">
    <property type="entry name" value="VWA"/>
    <property type="match status" value="1"/>
</dbReference>
<dbReference type="CDD" id="cd00198">
    <property type="entry name" value="vWFA"/>
    <property type="match status" value="1"/>
</dbReference>
<dbReference type="InterPro" id="IPR036465">
    <property type="entry name" value="vWFA_dom_sf"/>
</dbReference>
<comment type="caution">
    <text evidence="2">The sequence shown here is derived from an EMBL/GenBank/DDBJ whole genome shotgun (WGS) entry which is preliminary data.</text>
</comment>
<dbReference type="eggNOG" id="COG1075">
    <property type="taxonomic scope" value="Bacteria"/>
</dbReference>
<dbReference type="InterPro" id="IPR029058">
    <property type="entry name" value="AB_hydrolase_fold"/>
</dbReference>
<gene>
    <name evidence="2" type="ORF">HMPREF9970_2133</name>
</gene>
<dbReference type="PROSITE" id="PS50234">
    <property type="entry name" value="VWFA"/>
    <property type="match status" value="1"/>
</dbReference>
<dbReference type="AlphaFoldDB" id="I0R882"/>
<dbReference type="EMBL" id="AJGH01000063">
    <property type="protein sequence ID" value="EIC95890.1"/>
    <property type="molecule type" value="Genomic_DNA"/>
</dbReference>
<dbReference type="GO" id="GO:0006629">
    <property type="term" value="P:lipid metabolic process"/>
    <property type="evidence" value="ECO:0007669"/>
    <property type="project" value="InterPro"/>
</dbReference>
<evidence type="ECO:0000313" key="3">
    <source>
        <dbReference type="Proteomes" id="UP000005039"/>
    </source>
</evidence>
<dbReference type="InterPro" id="IPR002035">
    <property type="entry name" value="VWF_A"/>
</dbReference>
<feature type="domain" description="VWFA" evidence="1">
    <location>
        <begin position="1"/>
        <end position="200"/>
    </location>
</feature>
<reference evidence="2 3" key="1">
    <citation type="submission" date="2012-03" db="EMBL/GenBank/DDBJ databases">
        <authorList>
            <person name="Durkin A.S."/>
            <person name="McCorrison J."/>
            <person name="Torralba M."/>
            <person name="Gillis M."/>
            <person name="Methe B."/>
            <person name="Sutton G."/>
            <person name="Nelson K.E."/>
        </authorList>
    </citation>
    <scope>NUCLEOTIDE SEQUENCE [LARGE SCALE GENOMIC DNA]</scope>
    <source>
        <strain evidence="2 3">F0468</strain>
    </source>
</reference>
<evidence type="ECO:0000259" key="1">
    <source>
        <dbReference type="PROSITE" id="PS50234"/>
    </source>
</evidence>
<dbReference type="SUPFAM" id="SSF69360">
    <property type="entry name" value="Cell wall binding repeat"/>
    <property type="match status" value="1"/>
</dbReference>
<dbReference type="Pfam" id="PF02450">
    <property type="entry name" value="LCAT"/>
    <property type="match status" value="1"/>
</dbReference>
<name>I0R882_9FIRM</name>
<dbReference type="Proteomes" id="UP000005039">
    <property type="component" value="Unassembled WGS sequence"/>
</dbReference>
<dbReference type="InterPro" id="IPR003386">
    <property type="entry name" value="LACT/PDAT_acylTrfase"/>
</dbReference>
<proteinExistence type="predicted"/>
<protein>
    <submittedName>
        <fullName evidence="2">von Willebrand factor type A domain protein</fullName>
    </submittedName>
</protein>
<keyword evidence="3" id="KW-1185">Reference proteome</keyword>
<dbReference type="PANTHER" id="PTHR11440">
    <property type="entry name" value="LECITHIN-CHOLESTEROL ACYLTRANSFERASE-RELATED"/>
    <property type="match status" value="1"/>
</dbReference>
<dbReference type="eggNOG" id="COG2304">
    <property type="taxonomic scope" value="Bacteria"/>
</dbReference>
<sequence length="919" mass="104955">MDVSYSMSGKPFDVMKKSVKKFIDNYINTSGNNRIGIITYSSDVKDCFELSNANEECKNKVYSFIDGLQVDGTTNLYQGISKAYEMLRDNGSSNIIRNIVVLTDGIPNRGLQTENKNDIDRYLSYDLMLNNRGLAKRSGALYHFYKENLEDNFNVYTLGFFHSLNEKSKIFGKVLLEDIQNKGYYEVNDPYKLEFAFGEISEDVSNSEDNCPIIIVPGVMGSRLFDNNGFQWWQPEVDKVLNWYSRLDDNLKMDSKLYLKGNYDKYGKPVNQAKLTNENREYGALSTYKVLLNSIINEFNTESNNSRRAVYFFSYDFRQDNTITESLLKKFIDDILSDNNNFSKVDIVAHSMGGLICSKYVKNNGMSKIRKLITLSTPYEGSPKLIKAVLTKEVTDSLVINSGLQHIGNLNTETKSSFPAIAQLVPTSNYFKSDLDTEGKSDLFVYQYDSEGWSPIGDFIEYDTHSNKMNNNDYDSINTRIFKSNFNKAKQFHNSLINDNNYNILLDYDNAYFAIGVNQSTIKGLTYCEKRNKQEYEKMESYMESIKNDYPTVSAVKEEVKGDGTVPYYSLTMGGNLEKLRSERFAMFDTTHTGMVGYVKNKENLEDLGGSQEAEVIKWVLNLLGNRNYNVSSSEVNKRKYTVIRIACPVDVKVESNGETLSSSAQYFKDRTSFGSIELLGEKGDIKTVVLYDGMDMTYSIQLMGIDSGSMDCEVSYFDEDENEIEKKEFLNIPVIKGMDGYLNTSPESATIKLDYDGDGEYEYILNEGSHANIKDRITYATPSNVLKVATSSNLYKSTNSTSHTDRKPTVIYKNINSPVFLYNTNIGWNVSVYGDWYYIIGYDNNKRPIFKTGWHKEESEGKWYYLSKADNKMLIGTHIINGKKYKFIDTGNAVWKYDETKKTWQYVSGISRGSLDEE</sequence>
<dbReference type="SUPFAM" id="SSF53300">
    <property type="entry name" value="vWA-like"/>
    <property type="match status" value="1"/>
</dbReference>
<evidence type="ECO:0000313" key="2">
    <source>
        <dbReference type="EMBL" id="EIC95890.1"/>
    </source>
</evidence>